<dbReference type="EMBL" id="MSCI01000001">
    <property type="protein sequence ID" value="PQJ63546.1"/>
    <property type="molecule type" value="Genomic_DNA"/>
</dbReference>
<name>A0A2S7VN17_9VIBR</name>
<accession>A0A2S7VN17</accession>
<protein>
    <submittedName>
        <fullName evidence="1">Uncharacterized protein</fullName>
    </submittedName>
</protein>
<comment type="caution">
    <text evidence="1">The sequence shown here is derived from an EMBL/GenBank/DDBJ whole genome shotgun (WGS) entry which is preliminary data.</text>
</comment>
<dbReference type="AlphaFoldDB" id="A0A2S7VN17"/>
<evidence type="ECO:0000313" key="1">
    <source>
        <dbReference type="EMBL" id="PQJ63546.1"/>
    </source>
</evidence>
<gene>
    <name evidence="1" type="ORF">BTO10_01640</name>
</gene>
<sequence length="82" mass="9199">MRKLKIDTFCFETGELKDSLSVPLGLAKLLVTLLPQNISSKFDENGEQLEVLINELKDVKAEGILFELKDDEGKERTVFSVA</sequence>
<organism evidence="1 2">
    <name type="scientific">Vibrio chagasii</name>
    <dbReference type="NCBI Taxonomy" id="170679"/>
    <lineage>
        <taxon>Bacteria</taxon>
        <taxon>Pseudomonadati</taxon>
        <taxon>Pseudomonadota</taxon>
        <taxon>Gammaproteobacteria</taxon>
        <taxon>Vibrionales</taxon>
        <taxon>Vibrionaceae</taxon>
        <taxon>Vibrio</taxon>
    </lineage>
</organism>
<dbReference type="Proteomes" id="UP000238707">
    <property type="component" value="Unassembled WGS sequence"/>
</dbReference>
<evidence type="ECO:0000313" key="2">
    <source>
        <dbReference type="Proteomes" id="UP000238707"/>
    </source>
</evidence>
<keyword evidence="2" id="KW-1185">Reference proteome</keyword>
<proteinExistence type="predicted"/>
<reference evidence="1 2" key="1">
    <citation type="submission" date="2016-12" db="EMBL/GenBank/DDBJ databases">
        <title>Diversity of luminous bacteria.</title>
        <authorList>
            <person name="Yoshizawa S."/>
            <person name="Kogure K."/>
        </authorList>
    </citation>
    <scope>NUCLEOTIDE SEQUENCE [LARGE SCALE GENOMIC DNA]</scope>
    <source>
        <strain evidence="1 2">LC2-408</strain>
    </source>
</reference>